<dbReference type="InterPro" id="IPR025846">
    <property type="entry name" value="TBL_N"/>
</dbReference>
<protein>
    <recommendedName>
        <fullName evidence="2">Trichome birefringence-like N-terminal domain-containing protein</fullName>
    </recommendedName>
</protein>
<dbReference type="Proteomes" id="UP000236161">
    <property type="component" value="Unassembled WGS sequence"/>
</dbReference>
<feature type="domain" description="Trichome birefringence-like N-terminal" evidence="2">
    <location>
        <begin position="63"/>
        <end position="116"/>
    </location>
</feature>
<organism evidence="3 4">
    <name type="scientific">Apostasia shenzhenica</name>
    <dbReference type="NCBI Taxonomy" id="1088818"/>
    <lineage>
        <taxon>Eukaryota</taxon>
        <taxon>Viridiplantae</taxon>
        <taxon>Streptophyta</taxon>
        <taxon>Embryophyta</taxon>
        <taxon>Tracheophyta</taxon>
        <taxon>Spermatophyta</taxon>
        <taxon>Magnoliopsida</taxon>
        <taxon>Liliopsida</taxon>
        <taxon>Asparagales</taxon>
        <taxon>Orchidaceae</taxon>
        <taxon>Apostasioideae</taxon>
        <taxon>Apostasia</taxon>
    </lineage>
</organism>
<proteinExistence type="predicted"/>
<name>A0A2I0B4W4_9ASPA</name>
<dbReference type="EMBL" id="KZ451913">
    <property type="protein sequence ID" value="PKA62837.1"/>
    <property type="molecule type" value="Genomic_DNA"/>
</dbReference>
<evidence type="ECO:0000259" key="2">
    <source>
        <dbReference type="Pfam" id="PF14416"/>
    </source>
</evidence>
<dbReference type="AlphaFoldDB" id="A0A2I0B4W4"/>
<gene>
    <name evidence="3" type="ORF">AXF42_Ash019420</name>
</gene>
<sequence length="142" mass="15856">MAAGDAGARRRHPPFILVCFSILLFIAALFLFSALRSSVALEGLTTGGWPPDAKKTKEDGEFCNFSSGSWVRNPRPVAPRYDSSCKEIFKGWNCISNGKSNALDLLQWRWKPSGCDLPLLDPVHFLHRFRNKNIGKSSHCFS</sequence>
<accession>A0A2I0B4W4</accession>
<reference evidence="3 4" key="1">
    <citation type="journal article" date="2017" name="Nature">
        <title>The Apostasia genome and the evolution of orchids.</title>
        <authorList>
            <person name="Zhang G.Q."/>
            <person name="Liu K.W."/>
            <person name="Li Z."/>
            <person name="Lohaus R."/>
            <person name="Hsiao Y.Y."/>
            <person name="Niu S.C."/>
            <person name="Wang J.Y."/>
            <person name="Lin Y.C."/>
            <person name="Xu Q."/>
            <person name="Chen L.J."/>
            <person name="Yoshida K."/>
            <person name="Fujiwara S."/>
            <person name="Wang Z.W."/>
            <person name="Zhang Y.Q."/>
            <person name="Mitsuda N."/>
            <person name="Wang M."/>
            <person name="Liu G.H."/>
            <person name="Pecoraro L."/>
            <person name="Huang H.X."/>
            <person name="Xiao X.J."/>
            <person name="Lin M."/>
            <person name="Wu X.Y."/>
            <person name="Wu W.L."/>
            <person name="Chen Y.Y."/>
            <person name="Chang S.B."/>
            <person name="Sakamoto S."/>
            <person name="Ohme-Takagi M."/>
            <person name="Yagi M."/>
            <person name="Zeng S.J."/>
            <person name="Shen C.Y."/>
            <person name="Yeh C.M."/>
            <person name="Luo Y.B."/>
            <person name="Tsai W.C."/>
            <person name="Van de Peer Y."/>
            <person name="Liu Z.J."/>
        </authorList>
    </citation>
    <scope>NUCLEOTIDE SEQUENCE [LARGE SCALE GENOMIC DNA]</scope>
    <source>
        <strain evidence="4">cv. Shenzhen</strain>
        <tissue evidence="3">Stem</tissue>
    </source>
</reference>
<feature type="transmembrane region" description="Helical" evidence="1">
    <location>
        <begin position="15"/>
        <end position="35"/>
    </location>
</feature>
<dbReference type="GO" id="GO:0016413">
    <property type="term" value="F:O-acetyltransferase activity"/>
    <property type="evidence" value="ECO:0007669"/>
    <property type="project" value="InterPro"/>
</dbReference>
<dbReference type="PANTHER" id="PTHR32285:SF12">
    <property type="entry name" value="PROTEIN TRICHOME BIREFRINGENCE-LIKE 13"/>
    <property type="match status" value="1"/>
</dbReference>
<keyword evidence="1" id="KW-0472">Membrane</keyword>
<dbReference type="Pfam" id="PF14416">
    <property type="entry name" value="PMR5N"/>
    <property type="match status" value="1"/>
</dbReference>
<evidence type="ECO:0000313" key="4">
    <source>
        <dbReference type="Proteomes" id="UP000236161"/>
    </source>
</evidence>
<dbReference type="GO" id="GO:0005794">
    <property type="term" value="C:Golgi apparatus"/>
    <property type="evidence" value="ECO:0007669"/>
    <property type="project" value="TreeGrafter"/>
</dbReference>
<evidence type="ECO:0000313" key="3">
    <source>
        <dbReference type="EMBL" id="PKA62837.1"/>
    </source>
</evidence>
<evidence type="ECO:0000256" key="1">
    <source>
        <dbReference type="SAM" id="Phobius"/>
    </source>
</evidence>
<dbReference type="STRING" id="1088818.A0A2I0B4W4"/>
<dbReference type="InterPro" id="IPR029962">
    <property type="entry name" value="TBL"/>
</dbReference>
<dbReference type="PANTHER" id="PTHR32285">
    <property type="entry name" value="PROTEIN TRICHOME BIREFRINGENCE-LIKE 9-RELATED"/>
    <property type="match status" value="1"/>
</dbReference>
<keyword evidence="1" id="KW-1133">Transmembrane helix</keyword>
<dbReference type="OrthoDB" id="630188at2759"/>
<keyword evidence="1" id="KW-0812">Transmembrane</keyword>
<keyword evidence="4" id="KW-1185">Reference proteome</keyword>